<feature type="transmembrane region" description="Helical" evidence="10">
    <location>
        <begin position="97"/>
        <end position="121"/>
    </location>
</feature>
<dbReference type="InterPro" id="IPR003691">
    <property type="entry name" value="FluC"/>
</dbReference>
<accession>D3MUD7</accession>
<dbReference type="GO" id="GO:0062054">
    <property type="term" value="F:fluoride channel activity"/>
    <property type="evidence" value="ECO:0007669"/>
    <property type="project" value="UniProtKB-UniRule"/>
</dbReference>
<evidence type="ECO:0000256" key="10">
    <source>
        <dbReference type="HAMAP-Rule" id="MF_00454"/>
    </source>
</evidence>
<dbReference type="PANTHER" id="PTHR28259:SF1">
    <property type="entry name" value="FLUORIDE EXPORT PROTEIN 1-RELATED"/>
    <property type="match status" value="1"/>
</dbReference>
<comment type="subcellular location">
    <subcellularLocation>
        <location evidence="1 10">Cell membrane</location>
        <topology evidence="1 10">Multi-pass membrane protein</topology>
    </subcellularLocation>
</comment>
<keyword evidence="3 10" id="KW-0812">Transmembrane</keyword>
<keyword evidence="10" id="KW-0915">Sodium</keyword>
<comment type="caution">
    <text evidence="11">The sequence shown here is derived from an EMBL/GenBank/DDBJ whole genome shotgun (WGS) entry which is preliminary data.</text>
</comment>
<keyword evidence="10" id="KW-0406">Ion transport</keyword>
<dbReference type="Pfam" id="PF02537">
    <property type="entry name" value="CRCB"/>
    <property type="match status" value="1"/>
</dbReference>
<comment type="similarity">
    <text evidence="7 10">Belongs to the fluoride channel Fluc/FEX (TC 1.A.43) family.</text>
</comment>
<feature type="binding site" evidence="10">
    <location>
        <position position="78"/>
    </location>
    <ligand>
        <name>Na(+)</name>
        <dbReference type="ChEBI" id="CHEBI:29101"/>
        <note>structural</note>
    </ligand>
</feature>
<evidence type="ECO:0000313" key="12">
    <source>
        <dbReference type="Proteomes" id="UP000004206"/>
    </source>
</evidence>
<gene>
    <name evidence="10" type="primary">fluC</name>
    <name evidence="10" type="synonym">crcB</name>
    <name evidence="11" type="ORF">HMPREF0631_0040</name>
</gene>
<evidence type="ECO:0000256" key="5">
    <source>
        <dbReference type="ARBA" id="ARBA00023136"/>
    </source>
</evidence>
<feature type="transmembrane region" description="Helical" evidence="10">
    <location>
        <begin position="39"/>
        <end position="58"/>
    </location>
</feature>
<proteinExistence type="inferred from homology"/>
<protein>
    <recommendedName>
        <fullName evidence="10">Fluoride-specific ion channel FluC</fullName>
    </recommendedName>
</protein>
<keyword evidence="5 10" id="KW-0472">Membrane</keyword>
<evidence type="ECO:0000256" key="7">
    <source>
        <dbReference type="ARBA" id="ARBA00035120"/>
    </source>
</evidence>
<comment type="function">
    <text evidence="9 10">Fluoride-specific ion channel. Important for reducing fluoride concentration in the cell, thus reducing its toxicity.</text>
</comment>
<evidence type="ECO:0000256" key="6">
    <source>
        <dbReference type="ARBA" id="ARBA00023303"/>
    </source>
</evidence>
<dbReference type="AlphaFoldDB" id="D3MUD7"/>
<keyword evidence="12" id="KW-1185">Reference proteome</keyword>
<evidence type="ECO:0000256" key="1">
    <source>
        <dbReference type="ARBA" id="ARBA00004651"/>
    </source>
</evidence>
<reference evidence="11 12" key="1">
    <citation type="submission" date="2010-01" db="EMBL/GenBank/DDBJ databases">
        <authorList>
            <person name="Dodson R."/>
            <person name="Madupu R."/>
            <person name="Durkin A.S."/>
            <person name="Torralba M."/>
            <person name="Methe B."/>
            <person name="Sutton G.G."/>
            <person name="Strausberg R.L."/>
            <person name="Nelson K.E."/>
        </authorList>
    </citation>
    <scope>NUCLEOTIDE SEQUENCE [LARGE SCALE GENOMIC DNA]</scope>
    <source>
        <strain evidence="11 12">653-L</strain>
    </source>
</reference>
<dbReference type="GO" id="GO:0046872">
    <property type="term" value="F:metal ion binding"/>
    <property type="evidence" value="ECO:0007669"/>
    <property type="project" value="UniProtKB-KW"/>
</dbReference>
<sequence>MLLKIFLICLGAGVGALARYKLGECIKNKNKKKLKTKFSLHTFIINAVGTFLLALSYYYMKNDKLVDLVQLGFCGGFTTYSTMFYEALDISNNGSKLWSITYVLSSIFLGALLFLIVATVADL</sequence>
<dbReference type="eggNOG" id="COG0239">
    <property type="taxonomic scope" value="Bacteria"/>
</dbReference>
<comment type="caution">
    <text evidence="10">Lacks conserved residue(s) required for the propagation of feature annotation.</text>
</comment>
<evidence type="ECO:0000313" key="11">
    <source>
        <dbReference type="EMBL" id="EFD04262.1"/>
    </source>
</evidence>
<keyword evidence="2 10" id="KW-1003">Cell membrane</keyword>
<keyword evidence="10" id="KW-0813">Transport</keyword>
<dbReference type="GO" id="GO:0140114">
    <property type="term" value="P:cellular detoxification of fluoride"/>
    <property type="evidence" value="ECO:0007669"/>
    <property type="project" value="UniProtKB-UniRule"/>
</dbReference>
<evidence type="ECO:0000256" key="2">
    <source>
        <dbReference type="ARBA" id="ARBA00022475"/>
    </source>
</evidence>
<organism evidence="11 12">
    <name type="scientific">Peptostreptococcus anaerobius 653-L</name>
    <dbReference type="NCBI Taxonomy" id="596329"/>
    <lineage>
        <taxon>Bacteria</taxon>
        <taxon>Bacillati</taxon>
        <taxon>Bacillota</taxon>
        <taxon>Clostridia</taxon>
        <taxon>Peptostreptococcales</taxon>
        <taxon>Peptostreptococcaceae</taxon>
        <taxon>Peptostreptococcus</taxon>
    </lineage>
</organism>
<dbReference type="GeneID" id="79843538"/>
<dbReference type="PANTHER" id="PTHR28259">
    <property type="entry name" value="FLUORIDE EXPORT PROTEIN 1-RELATED"/>
    <property type="match status" value="1"/>
</dbReference>
<keyword evidence="6 10" id="KW-0407">Ion channel</keyword>
<dbReference type="HAMAP" id="MF_00454">
    <property type="entry name" value="FluC"/>
    <property type="match status" value="1"/>
</dbReference>
<dbReference type="Proteomes" id="UP000004206">
    <property type="component" value="Unassembled WGS sequence"/>
</dbReference>
<keyword evidence="10" id="KW-0479">Metal-binding</keyword>
<dbReference type="OrthoDB" id="9815830at2"/>
<evidence type="ECO:0000256" key="9">
    <source>
        <dbReference type="ARBA" id="ARBA00049940"/>
    </source>
</evidence>
<dbReference type="EMBL" id="ADJN01000069">
    <property type="protein sequence ID" value="EFD04262.1"/>
    <property type="molecule type" value="Genomic_DNA"/>
</dbReference>
<name>D3MUD7_9FIRM</name>
<comment type="catalytic activity">
    <reaction evidence="8">
        <text>fluoride(in) = fluoride(out)</text>
        <dbReference type="Rhea" id="RHEA:76159"/>
        <dbReference type="ChEBI" id="CHEBI:17051"/>
    </reaction>
    <physiologicalReaction direction="left-to-right" evidence="8">
        <dbReference type="Rhea" id="RHEA:76160"/>
    </physiologicalReaction>
</comment>
<dbReference type="GO" id="GO:0005886">
    <property type="term" value="C:plasma membrane"/>
    <property type="evidence" value="ECO:0007669"/>
    <property type="project" value="UniProtKB-SubCell"/>
</dbReference>
<evidence type="ECO:0000256" key="8">
    <source>
        <dbReference type="ARBA" id="ARBA00035585"/>
    </source>
</evidence>
<evidence type="ECO:0000256" key="4">
    <source>
        <dbReference type="ARBA" id="ARBA00022989"/>
    </source>
</evidence>
<dbReference type="RefSeq" id="WP_002844609.1">
    <property type="nucleotide sequence ID" value="NZ_ADJN01000069.1"/>
</dbReference>
<comment type="activity regulation">
    <text evidence="10">Na(+) is not transported, but it plays an essential structural role and its presence is essential for fluoride channel function.</text>
</comment>
<evidence type="ECO:0000256" key="3">
    <source>
        <dbReference type="ARBA" id="ARBA00022692"/>
    </source>
</evidence>
<keyword evidence="4 10" id="KW-1133">Transmembrane helix</keyword>
<feature type="binding site" evidence="10">
    <location>
        <position position="75"/>
    </location>
    <ligand>
        <name>Na(+)</name>
        <dbReference type="ChEBI" id="CHEBI:29101"/>
        <note>structural</note>
    </ligand>
</feature>